<dbReference type="EMBL" id="VSSQ01031661">
    <property type="protein sequence ID" value="MPM82633.1"/>
    <property type="molecule type" value="Genomic_DNA"/>
</dbReference>
<sequence length="128" mass="14163">MAKETHHLFDGIFHAVELGKRGVAANDLVGKQTRELRVISRVHHLRLADGCKHALCGALVDHGVTLTQCEVLVDRHFLFTQTNVAGSRVADDIHTTSIAAPRCERCRKLVAQYSLPNKAVVAPCKRFE</sequence>
<protein>
    <submittedName>
        <fullName evidence="1">Uncharacterized protein</fullName>
    </submittedName>
</protein>
<reference evidence="1" key="1">
    <citation type="submission" date="2019-08" db="EMBL/GenBank/DDBJ databases">
        <authorList>
            <person name="Kucharzyk K."/>
            <person name="Murdoch R.W."/>
            <person name="Higgins S."/>
            <person name="Loffler F."/>
        </authorList>
    </citation>
    <scope>NUCLEOTIDE SEQUENCE</scope>
</reference>
<comment type="caution">
    <text evidence="1">The sequence shown here is derived from an EMBL/GenBank/DDBJ whole genome shotgun (WGS) entry which is preliminary data.</text>
</comment>
<dbReference type="AlphaFoldDB" id="A0A645D0L1"/>
<accession>A0A645D0L1</accession>
<gene>
    <name evidence="1" type="ORF">SDC9_129695</name>
</gene>
<evidence type="ECO:0000313" key="1">
    <source>
        <dbReference type="EMBL" id="MPM82633.1"/>
    </source>
</evidence>
<name>A0A645D0L1_9ZZZZ</name>
<proteinExistence type="predicted"/>
<organism evidence="1">
    <name type="scientific">bioreactor metagenome</name>
    <dbReference type="NCBI Taxonomy" id="1076179"/>
    <lineage>
        <taxon>unclassified sequences</taxon>
        <taxon>metagenomes</taxon>
        <taxon>ecological metagenomes</taxon>
    </lineage>
</organism>